<evidence type="ECO:0008006" key="3">
    <source>
        <dbReference type="Google" id="ProtNLM"/>
    </source>
</evidence>
<protein>
    <recommendedName>
        <fullName evidence="3">Phage tail protein</fullName>
    </recommendedName>
</protein>
<evidence type="ECO:0000313" key="2">
    <source>
        <dbReference type="Proteomes" id="UP000030647"/>
    </source>
</evidence>
<gene>
    <name evidence="1" type="ORF">L248_1704</name>
</gene>
<dbReference type="eggNOG" id="COG4722">
    <property type="taxonomic scope" value="Bacteria"/>
</dbReference>
<dbReference type="RefSeq" id="WP_022530710.1">
    <property type="nucleotide sequence ID" value="NZ_KI271606.1"/>
</dbReference>
<keyword evidence="2" id="KW-1185">Reference proteome</keyword>
<organism evidence="1 2">
    <name type="scientific">Schleiferilactobacillus shenzhenensis LY-73</name>
    <dbReference type="NCBI Taxonomy" id="1231336"/>
    <lineage>
        <taxon>Bacteria</taxon>
        <taxon>Bacillati</taxon>
        <taxon>Bacillota</taxon>
        <taxon>Bacilli</taxon>
        <taxon>Lactobacillales</taxon>
        <taxon>Lactobacillaceae</taxon>
        <taxon>Schleiferilactobacillus</taxon>
    </lineage>
</organism>
<name>U4TRC3_9LACO</name>
<dbReference type="AlphaFoldDB" id="U4TRC3"/>
<dbReference type="OrthoDB" id="2292538at2"/>
<evidence type="ECO:0000313" key="1">
    <source>
        <dbReference type="EMBL" id="ERL64057.1"/>
    </source>
</evidence>
<accession>U4TRC3</accession>
<dbReference type="HOGENOM" id="CLU_091718_3_1_9"/>
<proteinExistence type="predicted"/>
<dbReference type="EMBL" id="KI271606">
    <property type="protein sequence ID" value="ERL64057.1"/>
    <property type="molecule type" value="Genomic_DNA"/>
</dbReference>
<dbReference type="Proteomes" id="UP000030647">
    <property type="component" value="Unassembled WGS sequence"/>
</dbReference>
<sequence>MRPGEFFINGKSSIDAFGARLTGYPAIPMPQRKRKLYDIAGASRQAVVDLGGYEPRQFDIEIVLAAKGPEQRAINESNLFAAFDSPGYVSFAHYGEPDYSYHVLSVDKVTNTRPARMSDYRVLALTLEADAYKYYREDTEITLTGPGTIDNNFWYPARPLITVYGTGNVTLKVGGQLYALRGIPGNVSIDSDESAQDVYTTDASGAQTLRYDVANPTTYPTLAPNEATSIDWTGTVSKIIIKPGWRTI</sequence>
<reference evidence="2" key="1">
    <citation type="journal article" date="2013" name="Genome Announc.">
        <title>Whole-Genome Sequencing of Lactobacillus shenzhenensis Strain LY-73T.</title>
        <authorList>
            <person name="Lin Z."/>
            <person name="Liu Z."/>
            <person name="Yang R."/>
            <person name="Zou Y."/>
            <person name="Wan D."/>
            <person name="Chen J."/>
            <person name="Guo M."/>
            <person name="Zhao J."/>
            <person name="Fang C."/>
            <person name="Yang R."/>
            <person name="Liu F."/>
        </authorList>
    </citation>
    <scope>NUCLEOTIDE SEQUENCE [LARGE SCALE GENOMIC DNA]</scope>
    <source>
        <strain evidence="2">LY-73</strain>
    </source>
</reference>
<dbReference type="STRING" id="1231336.L248_1704"/>